<organism evidence="1 2">
    <name type="scientific">Flavobacterium buctense</name>
    <dbReference type="NCBI Taxonomy" id="1648146"/>
    <lineage>
        <taxon>Bacteria</taxon>
        <taxon>Pseudomonadati</taxon>
        <taxon>Bacteroidota</taxon>
        <taxon>Flavobacteriia</taxon>
        <taxon>Flavobacteriales</taxon>
        <taxon>Flavobacteriaceae</taxon>
        <taxon>Flavobacterium</taxon>
    </lineage>
</organism>
<gene>
    <name evidence="1" type="ORF">WMW71_10800</name>
</gene>
<dbReference type="RefSeq" id="WP_187661215.1">
    <property type="nucleotide sequence ID" value="NZ_JACTAB010000010.1"/>
</dbReference>
<evidence type="ECO:0008006" key="3">
    <source>
        <dbReference type="Google" id="ProtNLM"/>
    </source>
</evidence>
<comment type="caution">
    <text evidence="1">The sequence shown here is derived from an EMBL/GenBank/DDBJ whole genome shotgun (WGS) entry which is preliminary data.</text>
</comment>
<proteinExistence type="predicted"/>
<protein>
    <recommendedName>
        <fullName evidence="3">Lipoprotein</fullName>
    </recommendedName>
</protein>
<accession>A0ABU9E5J4</accession>
<dbReference type="Proteomes" id="UP001491349">
    <property type="component" value="Unassembled WGS sequence"/>
</dbReference>
<name>A0ABU9E5J4_9FLAO</name>
<evidence type="ECO:0000313" key="1">
    <source>
        <dbReference type="EMBL" id="MEK8180827.1"/>
    </source>
</evidence>
<keyword evidence="2" id="KW-1185">Reference proteome</keyword>
<dbReference type="EMBL" id="JBBPCB010000006">
    <property type="protein sequence ID" value="MEK8180827.1"/>
    <property type="molecule type" value="Genomic_DNA"/>
</dbReference>
<evidence type="ECO:0000313" key="2">
    <source>
        <dbReference type="Proteomes" id="UP001491349"/>
    </source>
</evidence>
<reference evidence="1 2" key="1">
    <citation type="submission" date="2024-04" db="EMBL/GenBank/DDBJ databases">
        <title>draft genome sequnece of Flavobacterium buctense JCM 30750.</title>
        <authorList>
            <person name="Kim D.-U."/>
        </authorList>
    </citation>
    <scope>NUCLEOTIDE SEQUENCE [LARGE SCALE GENOMIC DNA]</scope>
    <source>
        <strain evidence="1 2">JCM 30750</strain>
    </source>
</reference>
<sequence length="107" mass="12581">MYKTTTFFFALFFLISCGNKKTNSIIQEKNEFRVLDTISGFYKTEIDPNESENCELSVEILKNKNEYSYHLKTDLRDLKGKVKFIKNDPNELYIVFEESNGMNILVM</sequence>
<dbReference type="PROSITE" id="PS51257">
    <property type="entry name" value="PROKAR_LIPOPROTEIN"/>
    <property type="match status" value="1"/>
</dbReference>